<evidence type="ECO:0000256" key="2">
    <source>
        <dbReference type="ARBA" id="ARBA00023125"/>
    </source>
</evidence>
<organism evidence="5 6">
    <name type="scientific">Emticicia aquatica</name>
    <dbReference type="NCBI Taxonomy" id="1681835"/>
    <lineage>
        <taxon>Bacteria</taxon>
        <taxon>Pseudomonadati</taxon>
        <taxon>Bacteroidota</taxon>
        <taxon>Cytophagia</taxon>
        <taxon>Cytophagales</taxon>
        <taxon>Leadbetterellaceae</taxon>
        <taxon>Emticicia</taxon>
    </lineage>
</organism>
<dbReference type="Pfam" id="PF00589">
    <property type="entry name" value="Phage_integrase"/>
    <property type="match status" value="1"/>
</dbReference>
<name>A0ABM9ARE5_9BACT</name>
<comment type="similarity">
    <text evidence="1">Belongs to the 'phage' integrase family.</text>
</comment>
<dbReference type="SUPFAM" id="SSF56349">
    <property type="entry name" value="DNA breaking-rejoining enzymes"/>
    <property type="match status" value="1"/>
</dbReference>
<feature type="domain" description="Tyr recombinase" evidence="4">
    <location>
        <begin position="224"/>
        <end position="400"/>
    </location>
</feature>
<dbReference type="PANTHER" id="PTHR30349:SF64">
    <property type="entry name" value="PROPHAGE INTEGRASE INTD-RELATED"/>
    <property type="match status" value="1"/>
</dbReference>
<dbReference type="Pfam" id="PF13102">
    <property type="entry name" value="Phage_int_SAM_5"/>
    <property type="match status" value="1"/>
</dbReference>
<keyword evidence="6" id="KW-1185">Reference proteome</keyword>
<dbReference type="Proteomes" id="UP000837932">
    <property type="component" value="Unassembled WGS sequence"/>
</dbReference>
<gene>
    <name evidence="5" type="primary">xerC_4</name>
    <name evidence="5" type="ORF">EMA8858_02333</name>
</gene>
<dbReference type="PANTHER" id="PTHR30349">
    <property type="entry name" value="PHAGE INTEGRASE-RELATED"/>
    <property type="match status" value="1"/>
</dbReference>
<evidence type="ECO:0000313" key="6">
    <source>
        <dbReference type="Proteomes" id="UP000837932"/>
    </source>
</evidence>
<sequence>MKQIEFRVIFNRKNQLNQKGQSLVQIEAYQAGGRRYFATGVKTTPEKWKPKPDKDIWVADKHQNTLVINTKDALRKYRDTFVAVHGSMSLRDFDNFLESKSKKEKSIVTDFLVFYEQQLEKEKKGRDGVKIEYSTWQQLKTNLDCLKQCFQNGLSFDELTYATIDKYNYFLLCRKGIDGNGMKLNSIDKRHRQTRKYVNLAVKYGYLSRDKSPYLNFERKTEEVKKVWLTKAEWERVENLNFGPEQKLLEITRDMFLFSTYTGLRYSDVHNLTTKNFSLTDKGLILTFTAKKTNKTLSLPLYSLWNGKPEQIANKYINNGYDRLFYGITNPKANKLIKEIAKLANIDKHITFHDSRDTFGSHAVRRLSIKVVQNILQHRQMKTTQGYVHMDDEERDDLLEKTNWN</sequence>
<dbReference type="InterPro" id="IPR013762">
    <property type="entry name" value="Integrase-like_cat_sf"/>
</dbReference>
<dbReference type="Gene3D" id="1.10.443.10">
    <property type="entry name" value="Intergrase catalytic core"/>
    <property type="match status" value="1"/>
</dbReference>
<comment type="caution">
    <text evidence="5">The sequence shown here is derived from an EMBL/GenBank/DDBJ whole genome shotgun (WGS) entry which is preliminary data.</text>
</comment>
<evidence type="ECO:0000259" key="4">
    <source>
        <dbReference type="PROSITE" id="PS51898"/>
    </source>
</evidence>
<dbReference type="Gene3D" id="1.10.150.130">
    <property type="match status" value="1"/>
</dbReference>
<keyword evidence="2" id="KW-0238">DNA-binding</keyword>
<dbReference type="RefSeq" id="WP_238806769.1">
    <property type="nucleotide sequence ID" value="NZ_CAKLPY010000002.1"/>
</dbReference>
<protein>
    <submittedName>
        <fullName evidence="5">Tyrosine recombinase XerC</fullName>
    </submittedName>
</protein>
<dbReference type="InterPro" id="IPR011010">
    <property type="entry name" value="DNA_brk_join_enz"/>
</dbReference>
<reference evidence="5" key="1">
    <citation type="submission" date="2021-12" db="EMBL/GenBank/DDBJ databases">
        <authorList>
            <person name="Rodrigo-Torres L."/>
            <person name="Arahal R. D."/>
            <person name="Lucena T."/>
        </authorList>
    </citation>
    <scope>NUCLEOTIDE SEQUENCE</scope>
    <source>
        <strain evidence="5">CECT 8858</strain>
    </source>
</reference>
<evidence type="ECO:0000256" key="1">
    <source>
        <dbReference type="ARBA" id="ARBA00008857"/>
    </source>
</evidence>
<keyword evidence="3" id="KW-0233">DNA recombination</keyword>
<dbReference type="CDD" id="cd01185">
    <property type="entry name" value="INTN1_C_like"/>
    <property type="match status" value="1"/>
</dbReference>
<proteinExistence type="inferred from homology"/>
<dbReference type="InterPro" id="IPR050090">
    <property type="entry name" value="Tyrosine_recombinase_XerCD"/>
</dbReference>
<dbReference type="InterPro" id="IPR035386">
    <property type="entry name" value="Arm-DNA-bind_5"/>
</dbReference>
<dbReference type="PROSITE" id="PS51898">
    <property type="entry name" value="TYR_RECOMBINASE"/>
    <property type="match status" value="1"/>
</dbReference>
<dbReference type="EMBL" id="CAKLPY010000002">
    <property type="protein sequence ID" value="CAH0996203.1"/>
    <property type="molecule type" value="Genomic_DNA"/>
</dbReference>
<dbReference type="InterPro" id="IPR002104">
    <property type="entry name" value="Integrase_catalytic"/>
</dbReference>
<dbReference type="InterPro" id="IPR025269">
    <property type="entry name" value="SAM-like_dom"/>
</dbReference>
<evidence type="ECO:0000256" key="3">
    <source>
        <dbReference type="ARBA" id="ARBA00023172"/>
    </source>
</evidence>
<accession>A0ABM9ARE5</accession>
<evidence type="ECO:0000313" key="5">
    <source>
        <dbReference type="EMBL" id="CAH0996203.1"/>
    </source>
</evidence>
<dbReference type="InterPro" id="IPR010998">
    <property type="entry name" value="Integrase_recombinase_N"/>
</dbReference>
<dbReference type="Pfam" id="PF17293">
    <property type="entry name" value="Arm-DNA-bind_5"/>
    <property type="match status" value="1"/>
</dbReference>